<evidence type="ECO:0000259" key="7">
    <source>
        <dbReference type="PROSITE" id="PS50942"/>
    </source>
</evidence>
<dbReference type="GO" id="GO:0030479">
    <property type="term" value="C:actin cortical patch"/>
    <property type="evidence" value="ECO:0007669"/>
    <property type="project" value="TreeGrafter"/>
</dbReference>
<dbReference type="GO" id="GO:0043325">
    <property type="term" value="F:phosphatidylinositol-3,4-bisphosphate binding"/>
    <property type="evidence" value="ECO:0007669"/>
    <property type="project" value="TreeGrafter"/>
</dbReference>
<evidence type="ECO:0000313" key="9">
    <source>
        <dbReference type="EMBL" id="KAI9243365.1"/>
    </source>
</evidence>
<dbReference type="AlphaFoldDB" id="A0AAD5P6P0"/>
<dbReference type="SUPFAM" id="SSF109885">
    <property type="entry name" value="I/LWEQ domain"/>
    <property type="match status" value="1"/>
</dbReference>
<reference evidence="9" key="2">
    <citation type="submission" date="2023-02" db="EMBL/GenBank/DDBJ databases">
        <authorList>
            <consortium name="DOE Joint Genome Institute"/>
            <person name="Mondo S.J."/>
            <person name="Chang Y."/>
            <person name="Wang Y."/>
            <person name="Ahrendt S."/>
            <person name="Andreopoulos W."/>
            <person name="Barry K."/>
            <person name="Beard J."/>
            <person name="Benny G.L."/>
            <person name="Blankenship S."/>
            <person name="Bonito G."/>
            <person name="Cuomo C."/>
            <person name="Desiro A."/>
            <person name="Gervers K.A."/>
            <person name="Hundley H."/>
            <person name="Kuo A."/>
            <person name="LaButti K."/>
            <person name="Lang B.F."/>
            <person name="Lipzen A."/>
            <person name="O'Donnell K."/>
            <person name="Pangilinan J."/>
            <person name="Reynolds N."/>
            <person name="Sandor L."/>
            <person name="Smith M.W."/>
            <person name="Tsang A."/>
            <person name="Grigoriev I.V."/>
            <person name="Stajich J.E."/>
            <person name="Spatafora J.W."/>
        </authorList>
    </citation>
    <scope>NUCLEOTIDE SEQUENCE</scope>
    <source>
        <strain evidence="9">RSA 2281</strain>
    </source>
</reference>
<dbReference type="GO" id="GO:0035615">
    <property type="term" value="F:clathrin adaptor activity"/>
    <property type="evidence" value="ECO:0007669"/>
    <property type="project" value="TreeGrafter"/>
</dbReference>
<accession>A0AAD5P6P0</accession>
<evidence type="ECO:0000256" key="1">
    <source>
        <dbReference type="ARBA" id="ARBA00004496"/>
    </source>
</evidence>
<dbReference type="InterPro" id="IPR030224">
    <property type="entry name" value="Sla2_fam"/>
</dbReference>
<keyword evidence="10" id="KW-1185">Reference proteome</keyword>
<dbReference type="GO" id="GO:0080025">
    <property type="term" value="F:phosphatidylinositol-3,5-bisphosphate binding"/>
    <property type="evidence" value="ECO:0007669"/>
    <property type="project" value="TreeGrafter"/>
</dbReference>
<dbReference type="InterPro" id="IPR008942">
    <property type="entry name" value="ENTH_VHS"/>
</dbReference>
<feature type="region of interest" description="Disordered" evidence="6">
    <location>
        <begin position="266"/>
        <end position="328"/>
    </location>
</feature>
<feature type="compositionally biased region" description="Basic and acidic residues" evidence="6">
    <location>
        <begin position="310"/>
        <end position="328"/>
    </location>
</feature>
<dbReference type="InterPro" id="IPR002558">
    <property type="entry name" value="ILWEQ_dom"/>
</dbReference>
<dbReference type="PANTHER" id="PTHR10407">
    <property type="entry name" value="HUNTINGTIN INTERACTING PROTEIN 1"/>
    <property type="match status" value="1"/>
</dbReference>
<evidence type="ECO:0000259" key="8">
    <source>
        <dbReference type="PROSITE" id="PS50945"/>
    </source>
</evidence>
<dbReference type="EMBL" id="JAIXMP010000074">
    <property type="protein sequence ID" value="KAI9243365.1"/>
    <property type="molecule type" value="Genomic_DNA"/>
</dbReference>
<dbReference type="PANTHER" id="PTHR10407:SF15">
    <property type="entry name" value="HUNTINGTIN INTERACTING PROTEIN 1"/>
    <property type="match status" value="1"/>
</dbReference>
<dbReference type="InterPro" id="IPR013809">
    <property type="entry name" value="ENTH"/>
</dbReference>
<feature type="domain" description="ENTH" evidence="7">
    <location>
        <begin position="5"/>
        <end position="134"/>
    </location>
</feature>
<dbReference type="SUPFAM" id="SSF48464">
    <property type="entry name" value="ENTH/VHS domain"/>
    <property type="match status" value="1"/>
</dbReference>
<dbReference type="PROSITE" id="PS50945">
    <property type="entry name" value="I_LWEQ"/>
    <property type="match status" value="1"/>
</dbReference>
<evidence type="ECO:0000313" key="10">
    <source>
        <dbReference type="Proteomes" id="UP001209540"/>
    </source>
</evidence>
<protein>
    <submittedName>
        <fullName evidence="9">ANTH-domain-containing protein</fullName>
    </submittedName>
</protein>
<dbReference type="PROSITE" id="PS50942">
    <property type="entry name" value="ENTH"/>
    <property type="match status" value="1"/>
</dbReference>
<dbReference type="GO" id="GO:0030136">
    <property type="term" value="C:clathrin-coated vesicle"/>
    <property type="evidence" value="ECO:0007669"/>
    <property type="project" value="TreeGrafter"/>
</dbReference>
<dbReference type="InterPro" id="IPR035964">
    <property type="entry name" value="I/LWEQ_dom_sf"/>
</dbReference>
<dbReference type="InterPro" id="IPR011417">
    <property type="entry name" value="ANTH_dom"/>
</dbReference>
<evidence type="ECO:0000256" key="6">
    <source>
        <dbReference type="SAM" id="MobiDB-lite"/>
    </source>
</evidence>
<feature type="coiled-coil region" evidence="5">
    <location>
        <begin position="1021"/>
        <end position="1050"/>
    </location>
</feature>
<keyword evidence="5" id="KW-0175">Coiled coil</keyword>
<dbReference type="GO" id="GO:0048268">
    <property type="term" value="P:clathrin coat assembly"/>
    <property type="evidence" value="ECO:0007669"/>
    <property type="project" value="TreeGrafter"/>
</dbReference>
<dbReference type="Proteomes" id="UP001209540">
    <property type="component" value="Unassembled WGS sequence"/>
</dbReference>
<reference evidence="9" key="1">
    <citation type="journal article" date="2022" name="IScience">
        <title>Evolution of zygomycete secretomes and the origins of terrestrial fungal ecologies.</title>
        <authorList>
            <person name="Chang Y."/>
            <person name="Wang Y."/>
            <person name="Mondo S."/>
            <person name="Ahrendt S."/>
            <person name="Andreopoulos W."/>
            <person name="Barry K."/>
            <person name="Beard J."/>
            <person name="Benny G.L."/>
            <person name="Blankenship S."/>
            <person name="Bonito G."/>
            <person name="Cuomo C."/>
            <person name="Desiro A."/>
            <person name="Gervers K.A."/>
            <person name="Hundley H."/>
            <person name="Kuo A."/>
            <person name="LaButti K."/>
            <person name="Lang B.F."/>
            <person name="Lipzen A."/>
            <person name="O'Donnell K."/>
            <person name="Pangilinan J."/>
            <person name="Reynolds N."/>
            <person name="Sandor L."/>
            <person name="Smith M.E."/>
            <person name="Tsang A."/>
            <person name="Grigoriev I.V."/>
            <person name="Stajich J.E."/>
            <person name="Spatafora J.W."/>
        </authorList>
    </citation>
    <scope>NUCLEOTIDE SEQUENCE</scope>
    <source>
        <strain evidence="9">RSA 2281</strain>
    </source>
</reference>
<dbReference type="Gene3D" id="1.25.40.90">
    <property type="match status" value="1"/>
</dbReference>
<dbReference type="GO" id="GO:0032051">
    <property type="term" value="F:clathrin light chain binding"/>
    <property type="evidence" value="ECO:0007669"/>
    <property type="project" value="TreeGrafter"/>
</dbReference>
<dbReference type="SMART" id="SM00273">
    <property type="entry name" value="ENTH"/>
    <property type="match status" value="1"/>
</dbReference>
<gene>
    <name evidence="9" type="ORF">BDA99DRAFT_473189</name>
</gene>
<feature type="coiled-coil region" evidence="5">
    <location>
        <begin position="616"/>
        <end position="643"/>
    </location>
</feature>
<sequence length="1058" mass="120551">MSYVTADKAEGELATSIRKATSPEETAPKQKHVRKCIVYTWDHRSSAIIWNILKVQPILSDEIQTFKALIMVHKIIKDGHPNVIKDALHEMDWLHTVARSVSADGARGYGVLIRSYVDLLMHKLRYHKDHPEFNGTFDYDEYVSLKNINDPNEGFETISDLMNLQDHIDQFQKAVFASLGHSFNNECRIAALVPLVEESYGIYKFLTSMLRAMHKATGALDALEPLRQRFNAQHYHLREFYYECANLKYLTSLISVPKLTADPPSLIEMSTPPLPKRPETQSSAAVIEEAPPAQPSPEPVIDFWSQQQAEEQRKYEQEQQRLAKQRAEEQERLRQQQLQQQRQFEEQQRMLAERERQQQEELMRQQMQGQQAGRINDLEMQLLNLRNQLERDQIMLQQYGQRVKSLEQELLQVNEHTKQRDASKDEMIRSLQNEIQMWKNKYEALAKLYSQLRKEHIELLNKYKQLQVKANSAREANEKLERMEADMRAKNVELADLIRERDRARNELARIHGSQKDEMERLKRELETSREQVQDLGKSKGAEVSALLAKFNKEKSELEASLQEKQALIDEFLKQIEDQQGNVDHIRHEKDEEIAVLQAGMDECLQQLSELQNVCGNPMNNNSDELQEDLQQLKNEQAIKLDQILDTILATCVQKTNDGVYELESPGQHGNENATPELTLSMIERASIMSVEFMSAFSKFLDGSDSGDHSTTITRALEFSDTIVDVLLHSKGLTHMVPKESDVDEIIDLAKKCAEAGIQFFSSVMSNYLKMQPVSQRPEIIIQGDMRMQDALTHLSQKVEDLILSGTTKDINALEEGEVGDLVEKEMSNAARAIEEATAKIQELMRKPANPEFSATDLQVHQLILNSVLALTNAIGNLIKCTTASQQEIVAQGRGSSSKAAFYKKHNRWTEGLISAAKAVGVATNMLVEAADGVISRTHSFEQLIVASNEVSAATAQLVAASRVKSTFMSRTQERLEMAAKAVKDAATELVKQVKQLVAQKASDEDVNIDFNKLSVHEFKRREMEQQVKILKLDAELVNARRVLAEMRRSGYHIEETD</sequence>
<proteinExistence type="inferred from homology"/>
<evidence type="ECO:0000256" key="4">
    <source>
        <dbReference type="ARBA" id="ARBA00023203"/>
    </source>
</evidence>
<comment type="subcellular location">
    <subcellularLocation>
        <location evidence="1">Cytoplasm</location>
    </subcellularLocation>
</comment>
<evidence type="ECO:0000256" key="3">
    <source>
        <dbReference type="ARBA" id="ARBA00022490"/>
    </source>
</evidence>
<organism evidence="9 10">
    <name type="scientific">Phascolomyces articulosus</name>
    <dbReference type="NCBI Taxonomy" id="60185"/>
    <lineage>
        <taxon>Eukaryota</taxon>
        <taxon>Fungi</taxon>
        <taxon>Fungi incertae sedis</taxon>
        <taxon>Mucoromycota</taxon>
        <taxon>Mucoromycotina</taxon>
        <taxon>Mucoromycetes</taxon>
        <taxon>Mucorales</taxon>
        <taxon>Lichtheimiaceae</taxon>
        <taxon>Phascolomyces</taxon>
    </lineage>
</organism>
<dbReference type="GO" id="GO:0006897">
    <property type="term" value="P:endocytosis"/>
    <property type="evidence" value="ECO:0007669"/>
    <property type="project" value="InterPro"/>
</dbReference>
<dbReference type="Gene3D" id="1.20.1410.10">
    <property type="entry name" value="I/LWEQ domain"/>
    <property type="match status" value="1"/>
</dbReference>
<dbReference type="Pfam" id="PF01608">
    <property type="entry name" value="I_LWEQ"/>
    <property type="match status" value="1"/>
</dbReference>
<comment type="caution">
    <text evidence="9">The sequence shown here is derived from an EMBL/GenBank/DDBJ whole genome shotgun (WGS) entry which is preliminary data.</text>
</comment>
<dbReference type="SMART" id="SM00307">
    <property type="entry name" value="ILWEQ"/>
    <property type="match status" value="1"/>
</dbReference>
<feature type="domain" description="I/LWEQ" evidence="8">
    <location>
        <begin position="811"/>
        <end position="1055"/>
    </location>
</feature>
<dbReference type="GO" id="GO:0051015">
    <property type="term" value="F:actin filament binding"/>
    <property type="evidence" value="ECO:0007669"/>
    <property type="project" value="TreeGrafter"/>
</dbReference>
<name>A0AAD5P6P0_9FUNG</name>
<evidence type="ECO:0000256" key="2">
    <source>
        <dbReference type="ARBA" id="ARBA00010135"/>
    </source>
</evidence>
<comment type="similarity">
    <text evidence="2">Belongs to the SLA2 family.</text>
</comment>
<evidence type="ECO:0000256" key="5">
    <source>
        <dbReference type="SAM" id="Coils"/>
    </source>
</evidence>
<dbReference type="GO" id="GO:0007015">
    <property type="term" value="P:actin filament organization"/>
    <property type="evidence" value="ECO:0007669"/>
    <property type="project" value="TreeGrafter"/>
</dbReference>
<keyword evidence="3" id="KW-0963">Cytoplasm</keyword>
<dbReference type="SUPFAM" id="SSF89009">
    <property type="entry name" value="GAT-like domain"/>
    <property type="match status" value="1"/>
</dbReference>
<dbReference type="Pfam" id="PF07651">
    <property type="entry name" value="ANTH"/>
    <property type="match status" value="1"/>
</dbReference>
<keyword evidence="4" id="KW-0009">Actin-binding</keyword>